<dbReference type="EMBL" id="MCFD01000002">
    <property type="protein sequence ID" value="ORX73182.1"/>
    <property type="molecule type" value="Genomic_DNA"/>
</dbReference>
<keyword evidence="2" id="KW-1185">Reference proteome</keyword>
<proteinExistence type="predicted"/>
<gene>
    <name evidence="1" type="ORF">DL89DRAFT_89604</name>
</gene>
<protein>
    <submittedName>
        <fullName evidence="1">Uncharacterized protein</fullName>
    </submittedName>
</protein>
<evidence type="ECO:0000313" key="2">
    <source>
        <dbReference type="Proteomes" id="UP000193922"/>
    </source>
</evidence>
<accession>A0A1Y1WI80</accession>
<evidence type="ECO:0000313" key="1">
    <source>
        <dbReference type="EMBL" id="ORX73182.1"/>
    </source>
</evidence>
<reference evidence="1 2" key="1">
    <citation type="submission" date="2016-07" db="EMBL/GenBank/DDBJ databases">
        <title>Pervasive Adenine N6-methylation of Active Genes in Fungi.</title>
        <authorList>
            <consortium name="DOE Joint Genome Institute"/>
            <person name="Mondo S.J."/>
            <person name="Dannebaum R.O."/>
            <person name="Kuo R.C."/>
            <person name="Labutti K."/>
            <person name="Haridas S."/>
            <person name="Kuo A."/>
            <person name="Salamov A."/>
            <person name="Ahrendt S.R."/>
            <person name="Lipzen A."/>
            <person name="Sullivan W."/>
            <person name="Andreopoulos W.B."/>
            <person name="Clum A."/>
            <person name="Lindquist E."/>
            <person name="Daum C."/>
            <person name="Ramamoorthy G.K."/>
            <person name="Gryganskyi A."/>
            <person name="Culley D."/>
            <person name="Magnuson J.K."/>
            <person name="James T.Y."/>
            <person name="O'Malley M.A."/>
            <person name="Stajich J.E."/>
            <person name="Spatafora J.W."/>
            <person name="Visel A."/>
            <person name="Grigoriev I.V."/>
        </authorList>
    </citation>
    <scope>NUCLEOTIDE SEQUENCE [LARGE SCALE GENOMIC DNA]</scope>
    <source>
        <strain evidence="1 2">ATCC 12442</strain>
    </source>
</reference>
<dbReference type="RefSeq" id="XP_040746522.1">
    <property type="nucleotide sequence ID" value="XM_040892222.1"/>
</dbReference>
<organism evidence="1 2">
    <name type="scientific">Linderina pennispora</name>
    <dbReference type="NCBI Taxonomy" id="61395"/>
    <lineage>
        <taxon>Eukaryota</taxon>
        <taxon>Fungi</taxon>
        <taxon>Fungi incertae sedis</taxon>
        <taxon>Zoopagomycota</taxon>
        <taxon>Kickxellomycotina</taxon>
        <taxon>Kickxellomycetes</taxon>
        <taxon>Kickxellales</taxon>
        <taxon>Kickxellaceae</taxon>
        <taxon>Linderina</taxon>
    </lineage>
</organism>
<comment type="caution">
    <text evidence="1">The sequence shown here is derived from an EMBL/GenBank/DDBJ whole genome shotgun (WGS) entry which is preliminary data.</text>
</comment>
<dbReference type="GeneID" id="63808870"/>
<dbReference type="AlphaFoldDB" id="A0A1Y1WI80"/>
<sequence>MSRSHKPLQVEIIHASQVGTLHCADVCSSPNSVLACRRKAQKIATNAIVCQPVRRALQRRVSTYHL</sequence>
<name>A0A1Y1WI80_9FUNG</name>
<dbReference type="Proteomes" id="UP000193922">
    <property type="component" value="Unassembled WGS sequence"/>
</dbReference>